<organism evidence="1 2">
    <name type="scientific">Brachionus plicatilis</name>
    <name type="common">Marine rotifer</name>
    <name type="synonym">Brachionus muelleri</name>
    <dbReference type="NCBI Taxonomy" id="10195"/>
    <lineage>
        <taxon>Eukaryota</taxon>
        <taxon>Metazoa</taxon>
        <taxon>Spiralia</taxon>
        <taxon>Gnathifera</taxon>
        <taxon>Rotifera</taxon>
        <taxon>Eurotatoria</taxon>
        <taxon>Monogononta</taxon>
        <taxon>Pseudotrocha</taxon>
        <taxon>Ploima</taxon>
        <taxon>Brachionidae</taxon>
        <taxon>Brachionus</taxon>
    </lineage>
</organism>
<evidence type="ECO:0008006" key="3">
    <source>
        <dbReference type="Google" id="ProtNLM"/>
    </source>
</evidence>
<dbReference type="EMBL" id="REGN01007909">
    <property type="protein sequence ID" value="RNA04928.1"/>
    <property type="molecule type" value="Genomic_DNA"/>
</dbReference>
<comment type="caution">
    <text evidence="1">The sequence shown here is derived from an EMBL/GenBank/DDBJ whole genome shotgun (WGS) entry which is preliminary data.</text>
</comment>
<sequence>MFYNMDHNEKTPKSILISDDDAQKTPESYCYGKDVIKDWSPKNHQTNSVIHDYERQKTPKMSDYVSNDYNNMINNKRNSINQPVEMSGQIFPLSNDPIYKFLLNQNMENKPKHLHVSTPKFSGNSKDDIEDWLFMIKQGFIAAKIPDEDRLNAVVNFVAELPLLILKRHFMSKSSWFEFEKELKDTFRNVDREHKIRSELSNLKHKELNVEHFINRFLTLTNK</sequence>
<accession>A0A3M7Q1W4</accession>
<evidence type="ECO:0000313" key="2">
    <source>
        <dbReference type="Proteomes" id="UP000276133"/>
    </source>
</evidence>
<dbReference type="OrthoDB" id="10090179at2759"/>
<dbReference type="AlphaFoldDB" id="A0A3M7Q1W4"/>
<evidence type="ECO:0000313" key="1">
    <source>
        <dbReference type="EMBL" id="RNA04928.1"/>
    </source>
</evidence>
<dbReference type="Proteomes" id="UP000276133">
    <property type="component" value="Unassembled WGS sequence"/>
</dbReference>
<name>A0A3M7Q1W4_BRAPC</name>
<proteinExistence type="predicted"/>
<keyword evidence="2" id="KW-1185">Reference proteome</keyword>
<protein>
    <recommendedName>
        <fullName evidence="3">Retrotransposon gag domain-containing protein</fullName>
    </recommendedName>
</protein>
<gene>
    <name evidence="1" type="ORF">BpHYR1_050206</name>
</gene>
<reference evidence="1 2" key="1">
    <citation type="journal article" date="2018" name="Sci. Rep.">
        <title>Genomic signatures of local adaptation to the degree of environmental predictability in rotifers.</title>
        <authorList>
            <person name="Franch-Gras L."/>
            <person name="Hahn C."/>
            <person name="Garcia-Roger E.M."/>
            <person name="Carmona M.J."/>
            <person name="Serra M."/>
            <person name="Gomez A."/>
        </authorList>
    </citation>
    <scope>NUCLEOTIDE SEQUENCE [LARGE SCALE GENOMIC DNA]</scope>
    <source>
        <strain evidence="1">HYR1</strain>
    </source>
</reference>